<gene>
    <name evidence="2" type="ORF">RUM44_004679</name>
</gene>
<feature type="compositionally biased region" description="Basic residues" evidence="1">
    <location>
        <begin position="12"/>
        <end position="29"/>
    </location>
</feature>
<feature type="compositionally biased region" description="Polar residues" evidence="1">
    <location>
        <begin position="305"/>
        <end position="319"/>
    </location>
</feature>
<proteinExistence type="predicted"/>
<keyword evidence="3" id="KW-1185">Reference proteome</keyword>
<accession>A0ABR1B3J2</accession>
<feature type="compositionally biased region" description="Basic and acidic residues" evidence="1">
    <location>
        <begin position="324"/>
        <end position="341"/>
    </location>
</feature>
<sequence>MSDPSLTETKPRRARVPGKAARGKGHSRMPRSEHWGWVLSEKRIIACVACLGLVGTSNPPRKIRYPINRSYQVPFSVINGGQGLQYYSGAPIYTSVPTVLIPNQIGISAGQMTPVVVQSPADYKPVHEAPETSSLVQTTYKPVKYPVTYYKPKFRGVVYKRPSSFLNYVYSTPVKTFSGQKLSTISVQPSRQESEVQYQQQGAPSTVYQSTVGAQIGTSYSTGKVVEYVKKARVPSTSHQMYFRRVTGPGHRYPLYTSKKVYLSPKGHHHYPSKYFTHPKYHPVKYVATSSLPSTPTESPVYITSRPTQESTPSYTLNFGSEVRFPDDQESSKDSADDQKPRNTAPGDITRAIIRSPDVINNYDASLPIKVPRVKPFTFEVSDLIKNSDFHFAPGSQTVGQGAYEAQSSSDVLQYPQATSYQSAHPFGTHFATIPVNAGGGSSLDIYNMAGSSSYQSNQLTSGQDLEPSKTVKIPVAVIKGAHDLTSTGLLGLPTMRQSDAVKTESKDDFTSSKRTSDWIPMSNGISLDVGQQESSNSPSLKVVRPRVEEIISGKIPQEFTPNLSRNDEGDIVTGKIPGFYSSGKSLGTDNGRKRTGSFVDLNSSSISDTSDLVVSSMIKFS</sequence>
<name>A0ABR1B3J2_POLSC</name>
<feature type="region of interest" description="Disordered" evidence="1">
    <location>
        <begin position="1"/>
        <end position="30"/>
    </location>
</feature>
<dbReference type="EMBL" id="JAWJWF010000004">
    <property type="protein sequence ID" value="KAK6634071.1"/>
    <property type="molecule type" value="Genomic_DNA"/>
</dbReference>
<evidence type="ECO:0000313" key="2">
    <source>
        <dbReference type="EMBL" id="KAK6634071.1"/>
    </source>
</evidence>
<evidence type="ECO:0000313" key="3">
    <source>
        <dbReference type="Proteomes" id="UP001359485"/>
    </source>
</evidence>
<evidence type="ECO:0000256" key="1">
    <source>
        <dbReference type="SAM" id="MobiDB-lite"/>
    </source>
</evidence>
<organism evidence="2 3">
    <name type="scientific">Polyplax serrata</name>
    <name type="common">Common mouse louse</name>
    <dbReference type="NCBI Taxonomy" id="468196"/>
    <lineage>
        <taxon>Eukaryota</taxon>
        <taxon>Metazoa</taxon>
        <taxon>Ecdysozoa</taxon>
        <taxon>Arthropoda</taxon>
        <taxon>Hexapoda</taxon>
        <taxon>Insecta</taxon>
        <taxon>Pterygota</taxon>
        <taxon>Neoptera</taxon>
        <taxon>Paraneoptera</taxon>
        <taxon>Psocodea</taxon>
        <taxon>Troctomorpha</taxon>
        <taxon>Phthiraptera</taxon>
        <taxon>Anoplura</taxon>
        <taxon>Polyplacidae</taxon>
        <taxon>Polyplax</taxon>
    </lineage>
</organism>
<feature type="region of interest" description="Disordered" evidence="1">
    <location>
        <begin position="291"/>
        <end position="350"/>
    </location>
</feature>
<comment type="caution">
    <text evidence="2">The sequence shown here is derived from an EMBL/GenBank/DDBJ whole genome shotgun (WGS) entry which is preliminary data.</text>
</comment>
<feature type="compositionally biased region" description="Low complexity" evidence="1">
    <location>
        <begin position="291"/>
        <end position="300"/>
    </location>
</feature>
<dbReference type="Proteomes" id="UP001359485">
    <property type="component" value="Unassembled WGS sequence"/>
</dbReference>
<protein>
    <submittedName>
        <fullName evidence="2">Uncharacterized protein</fullName>
    </submittedName>
</protein>
<reference evidence="2 3" key="1">
    <citation type="submission" date="2023-09" db="EMBL/GenBank/DDBJ databases">
        <title>Genomes of two closely related lineages of the louse Polyplax serrata with different host specificities.</title>
        <authorList>
            <person name="Martinu J."/>
            <person name="Tarabai H."/>
            <person name="Stefka J."/>
            <person name="Hypsa V."/>
        </authorList>
    </citation>
    <scope>NUCLEOTIDE SEQUENCE [LARGE SCALE GENOMIC DNA]</scope>
    <source>
        <strain evidence="2">98ZLc_SE</strain>
    </source>
</reference>